<dbReference type="Pfam" id="PF13460">
    <property type="entry name" value="NAD_binding_10"/>
    <property type="match status" value="1"/>
</dbReference>
<dbReference type="SUPFAM" id="SSF51735">
    <property type="entry name" value="NAD(P)-binding Rossmann-fold domains"/>
    <property type="match status" value="1"/>
</dbReference>
<sequence length="281" mass="29695">MNTFQQTTRPILILGGTGKTGRRIADQLSGQGLAVRIASRIGSPAFDWENRATWGRALEGAAAVYVSYYPDLAAPGAAATVGAFADLAVAMGVKRLVLLSGRGEPEAQRAEDMVKRAGADWTVLRCSWFMQNFSESFMLDAVLAGEVALPVGAVREPFIDADDIADAAVAAFTDDRHIGQLYELTGPRLLSFGDAVAEIAAASGRSVRFTEITATDFATGLAAGGLPPDLVALLMMLFTEVLDGRNEHVCDGVQRALGRPARDFRDYARAAAASGVWGGAK</sequence>
<dbReference type="EMBL" id="JACHOU010000011">
    <property type="protein sequence ID" value="MBB6356149.1"/>
    <property type="molecule type" value="Genomic_DNA"/>
</dbReference>
<dbReference type="PANTHER" id="PTHR43162">
    <property type="match status" value="1"/>
</dbReference>
<accession>A0A7X0FB30</accession>
<dbReference type="Gene3D" id="3.90.25.10">
    <property type="entry name" value="UDP-galactose 4-epimerase, domain 1"/>
    <property type="match status" value="1"/>
</dbReference>
<dbReference type="AlphaFoldDB" id="A0A7X0FB30"/>
<dbReference type="InterPro" id="IPR051604">
    <property type="entry name" value="Ergot_Alk_Oxidoreductase"/>
</dbReference>
<dbReference type="InterPro" id="IPR016040">
    <property type="entry name" value="NAD(P)-bd_dom"/>
</dbReference>
<gene>
    <name evidence="2" type="ORF">GGR00_003954</name>
</gene>
<dbReference type="RefSeq" id="WP_377864937.1">
    <property type="nucleotide sequence ID" value="NZ_BAABEG010000001.1"/>
</dbReference>
<dbReference type="Proteomes" id="UP000536262">
    <property type="component" value="Unassembled WGS sequence"/>
</dbReference>
<dbReference type="PANTHER" id="PTHR43162:SF1">
    <property type="entry name" value="PRESTALK A DIFFERENTIATION PROTEIN A"/>
    <property type="match status" value="1"/>
</dbReference>
<name>A0A7X0FB30_9HYPH</name>
<organism evidence="2 3">
    <name type="scientific">Aminobacter aganoensis</name>
    <dbReference type="NCBI Taxonomy" id="83264"/>
    <lineage>
        <taxon>Bacteria</taxon>
        <taxon>Pseudomonadati</taxon>
        <taxon>Pseudomonadota</taxon>
        <taxon>Alphaproteobacteria</taxon>
        <taxon>Hyphomicrobiales</taxon>
        <taxon>Phyllobacteriaceae</taxon>
        <taxon>Aminobacter</taxon>
    </lineage>
</organism>
<dbReference type="Gene3D" id="3.40.50.720">
    <property type="entry name" value="NAD(P)-binding Rossmann-like Domain"/>
    <property type="match status" value="1"/>
</dbReference>
<dbReference type="InterPro" id="IPR036291">
    <property type="entry name" value="NAD(P)-bd_dom_sf"/>
</dbReference>
<evidence type="ECO:0000313" key="3">
    <source>
        <dbReference type="Proteomes" id="UP000536262"/>
    </source>
</evidence>
<reference evidence="2 3" key="1">
    <citation type="submission" date="2020-08" db="EMBL/GenBank/DDBJ databases">
        <title>Genomic Encyclopedia of Type Strains, Phase IV (KMG-IV): sequencing the most valuable type-strain genomes for metagenomic binning, comparative biology and taxonomic classification.</title>
        <authorList>
            <person name="Goeker M."/>
        </authorList>
    </citation>
    <scope>NUCLEOTIDE SEQUENCE [LARGE SCALE GENOMIC DNA]</scope>
    <source>
        <strain evidence="2 3">DSM 7051</strain>
    </source>
</reference>
<evidence type="ECO:0000259" key="1">
    <source>
        <dbReference type="Pfam" id="PF13460"/>
    </source>
</evidence>
<feature type="domain" description="NAD(P)-binding" evidence="1">
    <location>
        <begin position="15"/>
        <end position="174"/>
    </location>
</feature>
<protein>
    <submittedName>
        <fullName evidence="2">Uncharacterized protein YbjT (DUF2867 family)</fullName>
    </submittedName>
</protein>
<evidence type="ECO:0000313" key="2">
    <source>
        <dbReference type="EMBL" id="MBB6356149.1"/>
    </source>
</evidence>
<keyword evidence="3" id="KW-1185">Reference proteome</keyword>
<proteinExistence type="predicted"/>
<comment type="caution">
    <text evidence="2">The sequence shown here is derived from an EMBL/GenBank/DDBJ whole genome shotgun (WGS) entry which is preliminary data.</text>
</comment>